<dbReference type="Proteomes" id="UP000674234">
    <property type="component" value="Unassembled WGS sequence"/>
</dbReference>
<dbReference type="PROSITE" id="PS50995">
    <property type="entry name" value="HTH_MARR_2"/>
    <property type="match status" value="1"/>
</dbReference>
<dbReference type="PANTHER" id="PTHR33164:SF43">
    <property type="entry name" value="HTH-TYPE TRANSCRIPTIONAL REPRESSOR YETL"/>
    <property type="match status" value="1"/>
</dbReference>
<dbReference type="GO" id="GO:0003700">
    <property type="term" value="F:DNA-binding transcription factor activity"/>
    <property type="evidence" value="ECO:0007669"/>
    <property type="project" value="InterPro"/>
</dbReference>
<sequence length="153" mass="16533">MNHSKNLGLELHTLVSRLERAGDQILRSEHNVSYRRFMVLVMAGELGASTQRALADSLAVTEPSVSRMVAALADTGLLTVVPDPAGGNRRQIALTDAGRALVDRAGTELIQRLTELVESSGVPFDAYFAHTRRLNAALEGPGARPARDIPHDR</sequence>
<dbReference type="GO" id="GO:0006950">
    <property type="term" value="P:response to stress"/>
    <property type="evidence" value="ECO:0007669"/>
    <property type="project" value="TreeGrafter"/>
</dbReference>
<dbReference type="Gene3D" id="1.10.10.10">
    <property type="entry name" value="Winged helix-like DNA-binding domain superfamily/Winged helix DNA-binding domain"/>
    <property type="match status" value="1"/>
</dbReference>
<dbReference type="PANTHER" id="PTHR33164">
    <property type="entry name" value="TRANSCRIPTIONAL REGULATOR, MARR FAMILY"/>
    <property type="match status" value="1"/>
</dbReference>
<dbReference type="InterPro" id="IPR000835">
    <property type="entry name" value="HTH_MarR-typ"/>
</dbReference>
<proteinExistence type="predicted"/>
<protein>
    <submittedName>
        <fullName evidence="2">MarR family transcriptional regulator</fullName>
    </submittedName>
</protein>
<dbReference type="InterPro" id="IPR039422">
    <property type="entry name" value="MarR/SlyA-like"/>
</dbReference>
<reference evidence="2" key="1">
    <citation type="submission" date="2021-02" db="EMBL/GenBank/DDBJ databases">
        <title>Draft genome sequence of Microbispora sp. RL4-1S isolated from rice leaves in Thailand.</title>
        <authorList>
            <person name="Muangham S."/>
            <person name="Duangmal K."/>
        </authorList>
    </citation>
    <scope>NUCLEOTIDE SEQUENCE</scope>
    <source>
        <strain evidence="2">RL4-1S</strain>
    </source>
</reference>
<dbReference type="InterPro" id="IPR036390">
    <property type="entry name" value="WH_DNA-bd_sf"/>
</dbReference>
<dbReference type="SMART" id="SM00347">
    <property type="entry name" value="HTH_MARR"/>
    <property type="match status" value="1"/>
</dbReference>
<dbReference type="EMBL" id="JAFCNB010000014">
    <property type="protein sequence ID" value="MBP2706809.1"/>
    <property type="molecule type" value="Genomic_DNA"/>
</dbReference>
<organism evidence="2 3">
    <name type="scientific">Microbispora oryzae</name>
    <dbReference type="NCBI Taxonomy" id="2806554"/>
    <lineage>
        <taxon>Bacteria</taxon>
        <taxon>Bacillati</taxon>
        <taxon>Actinomycetota</taxon>
        <taxon>Actinomycetes</taxon>
        <taxon>Streptosporangiales</taxon>
        <taxon>Streptosporangiaceae</taxon>
        <taxon>Microbispora</taxon>
    </lineage>
</organism>
<evidence type="ECO:0000313" key="2">
    <source>
        <dbReference type="EMBL" id="MBP2706809.1"/>
    </source>
</evidence>
<name>A0A940WTN2_9ACTN</name>
<feature type="domain" description="HTH marR-type" evidence="1">
    <location>
        <begin position="4"/>
        <end position="136"/>
    </location>
</feature>
<accession>A0A940WTN2</accession>
<keyword evidence="3" id="KW-1185">Reference proteome</keyword>
<dbReference type="Pfam" id="PF01047">
    <property type="entry name" value="MarR"/>
    <property type="match status" value="1"/>
</dbReference>
<evidence type="ECO:0000259" key="1">
    <source>
        <dbReference type="PROSITE" id="PS50995"/>
    </source>
</evidence>
<gene>
    <name evidence="2" type="ORF">JOL79_23660</name>
</gene>
<evidence type="ECO:0000313" key="3">
    <source>
        <dbReference type="Proteomes" id="UP000674234"/>
    </source>
</evidence>
<comment type="caution">
    <text evidence="2">The sequence shown here is derived from an EMBL/GenBank/DDBJ whole genome shotgun (WGS) entry which is preliminary data.</text>
</comment>
<dbReference type="SUPFAM" id="SSF46785">
    <property type="entry name" value="Winged helix' DNA-binding domain"/>
    <property type="match status" value="1"/>
</dbReference>
<dbReference type="InterPro" id="IPR036388">
    <property type="entry name" value="WH-like_DNA-bd_sf"/>
</dbReference>
<dbReference type="AlphaFoldDB" id="A0A940WTN2"/>
<dbReference type="RefSeq" id="WP_210158089.1">
    <property type="nucleotide sequence ID" value="NZ_JAFCNB010000014.1"/>
</dbReference>